<accession>A0ABQ8JHT4</accession>
<keyword evidence="2" id="KW-1133">Transmembrane helix</keyword>
<gene>
    <name evidence="3" type="ORF">DERP_002453</name>
</gene>
<reference evidence="3 4" key="2">
    <citation type="journal article" date="2022" name="Mol. Biol. Evol.">
        <title>Comparative Genomics Reveals Insights into the Divergent Evolution of Astigmatic Mites and Household Pest Adaptations.</title>
        <authorList>
            <person name="Xiong Q."/>
            <person name="Wan A.T."/>
            <person name="Liu X."/>
            <person name="Fung C.S."/>
            <person name="Xiao X."/>
            <person name="Malainual N."/>
            <person name="Hou J."/>
            <person name="Wang L."/>
            <person name="Wang M."/>
            <person name="Yang K.Y."/>
            <person name="Cui Y."/>
            <person name="Leung E.L."/>
            <person name="Nong W."/>
            <person name="Shin S.K."/>
            <person name="Au S.W."/>
            <person name="Jeong K.Y."/>
            <person name="Chew F.T."/>
            <person name="Hui J.H."/>
            <person name="Leung T.F."/>
            <person name="Tungtrongchitr A."/>
            <person name="Zhong N."/>
            <person name="Liu Z."/>
            <person name="Tsui S.K."/>
        </authorList>
    </citation>
    <scope>NUCLEOTIDE SEQUENCE [LARGE SCALE GENOMIC DNA]</scope>
    <source>
        <strain evidence="3">Derp</strain>
    </source>
</reference>
<dbReference type="EMBL" id="NJHN03000037">
    <property type="protein sequence ID" value="KAH9422158.1"/>
    <property type="molecule type" value="Genomic_DNA"/>
</dbReference>
<keyword evidence="2" id="KW-0472">Membrane</keyword>
<feature type="compositionally biased region" description="Low complexity" evidence="1">
    <location>
        <begin position="439"/>
        <end position="448"/>
    </location>
</feature>
<dbReference type="Proteomes" id="UP000887458">
    <property type="component" value="Unassembled WGS sequence"/>
</dbReference>
<keyword evidence="2" id="KW-0812">Transmembrane</keyword>
<evidence type="ECO:0000256" key="2">
    <source>
        <dbReference type="SAM" id="Phobius"/>
    </source>
</evidence>
<protein>
    <recommendedName>
        <fullName evidence="5">Transmembrane protein</fullName>
    </recommendedName>
</protein>
<comment type="caution">
    <text evidence="3">The sequence shown here is derived from an EMBL/GenBank/DDBJ whole genome shotgun (WGS) entry which is preliminary data.</text>
</comment>
<sequence>MEQEFIFKYQFQVDKMFNLNPFERKKGKPLTMLSLIFFLIIFSSTTLTQKIDVDCTNFIKSALNKILLIGMINNEQLLLITTDSKVYRISYNDNPTTGDISFPLTNPLTIMDIYPILYNDQKFKRIFQQNLIRNSFIFKWRSRLRMIFIADDTIEYYPDWLLVETNRFRLPSIETIPLSIYENDGSILYILNIQSTELKIQSIYLQAIPCEIFDMDNILYDNQYRYICFSSSQNTIFIEPSIEKRCISPVKLLVRMGFITNTNVYLITEKYVYFFSKNALINLGSDHRFYKIEMTSFFRCKEKGSKPPIEKVNKDEPIYEDHWKPKDTKKNQNEKTYDEGKPFDFNLNYLWIVLVVVAIMFLGIICYIRQLIHKRKTIRMDKYKHSRLSSSIISSEIPRSSSRLDSMRTKRSSMMSRLLHSSLFPNRGSRASIVDSRRSSPSRPSSSRIGQKSSRRSTPSRSPSSGRSTGSYFQSRRKSSRR</sequence>
<reference evidence="3 4" key="1">
    <citation type="journal article" date="2018" name="J. Allergy Clin. Immunol.">
        <title>High-quality assembly of Dermatophagoides pteronyssinus genome and transcriptome reveals a wide range of novel allergens.</title>
        <authorList>
            <person name="Liu X.Y."/>
            <person name="Yang K.Y."/>
            <person name="Wang M.Q."/>
            <person name="Kwok J.S."/>
            <person name="Zeng X."/>
            <person name="Yang Z."/>
            <person name="Xiao X.J."/>
            <person name="Lau C.P."/>
            <person name="Li Y."/>
            <person name="Huang Z.M."/>
            <person name="Ba J.G."/>
            <person name="Yim A.K."/>
            <person name="Ouyang C.Y."/>
            <person name="Ngai S.M."/>
            <person name="Chan T.F."/>
            <person name="Leung E.L."/>
            <person name="Liu L."/>
            <person name="Liu Z.G."/>
            <person name="Tsui S.K."/>
        </authorList>
    </citation>
    <scope>NUCLEOTIDE SEQUENCE [LARGE SCALE GENOMIC DNA]</scope>
    <source>
        <strain evidence="3">Derp</strain>
    </source>
</reference>
<keyword evidence="4" id="KW-1185">Reference proteome</keyword>
<name>A0ABQ8JHT4_DERPT</name>
<evidence type="ECO:0008006" key="5">
    <source>
        <dbReference type="Google" id="ProtNLM"/>
    </source>
</evidence>
<organism evidence="3 4">
    <name type="scientific">Dermatophagoides pteronyssinus</name>
    <name type="common">European house dust mite</name>
    <dbReference type="NCBI Taxonomy" id="6956"/>
    <lineage>
        <taxon>Eukaryota</taxon>
        <taxon>Metazoa</taxon>
        <taxon>Ecdysozoa</taxon>
        <taxon>Arthropoda</taxon>
        <taxon>Chelicerata</taxon>
        <taxon>Arachnida</taxon>
        <taxon>Acari</taxon>
        <taxon>Acariformes</taxon>
        <taxon>Sarcoptiformes</taxon>
        <taxon>Astigmata</taxon>
        <taxon>Psoroptidia</taxon>
        <taxon>Analgoidea</taxon>
        <taxon>Pyroglyphidae</taxon>
        <taxon>Dermatophagoidinae</taxon>
        <taxon>Dermatophagoides</taxon>
    </lineage>
</organism>
<feature type="region of interest" description="Disordered" evidence="1">
    <location>
        <begin position="430"/>
        <end position="482"/>
    </location>
</feature>
<feature type="compositionally biased region" description="Low complexity" evidence="1">
    <location>
        <begin position="456"/>
        <end position="471"/>
    </location>
</feature>
<evidence type="ECO:0000256" key="1">
    <source>
        <dbReference type="SAM" id="MobiDB-lite"/>
    </source>
</evidence>
<proteinExistence type="predicted"/>
<feature type="transmembrane region" description="Helical" evidence="2">
    <location>
        <begin position="349"/>
        <end position="372"/>
    </location>
</feature>
<evidence type="ECO:0000313" key="4">
    <source>
        <dbReference type="Proteomes" id="UP000887458"/>
    </source>
</evidence>
<evidence type="ECO:0000313" key="3">
    <source>
        <dbReference type="EMBL" id="KAH9422158.1"/>
    </source>
</evidence>